<reference evidence="1 2" key="1">
    <citation type="submission" date="2019-06" db="EMBL/GenBank/DDBJ databases">
        <title>Genome sequence of Litorilinea aerophila BAA-2444.</title>
        <authorList>
            <person name="Maclea K.S."/>
            <person name="Maurais E.G."/>
            <person name="Iannazzi L.C."/>
        </authorList>
    </citation>
    <scope>NUCLEOTIDE SEQUENCE [LARGE SCALE GENOMIC DNA]</scope>
    <source>
        <strain evidence="1 2">ATCC BAA-2444</strain>
    </source>
</reference>
<dbReference type="OrthoDB" id="3668964at2"/>
<sequence length="353" mass="39397">MPMTTRNLSPQQMFIALAREHRPTHAFSAADAEGFQHWKAETLPKVLATLGDPPPPAPPEPELLAEWEERGLRRQRWILNVQRHLAAVLRINWPLDLQPGEQRPAILCCHGHGPFGKEPVMGNRSSPALQENIQRHNYHYGEVMAQAGFVTYAIDWIGFGERNDANKPNARSMHGERRDWCNLYYLHATMLGMTSLSINVAHGKAATDVVASMPGVDPERLGVMGLSGGGTMALWMTLCDERFKATEIICYSDLFEDFGIRDINYCGMQVAPGLFKLVNLPDLQGLIAPRPLLIDIGANDTCFLVDSALRCYRRLAHIYQTAGAAEMLELDLHPGEHGWGGNKSLAFFRRHLG</sequence>
<dbReference type="Proteomes" id="UP000317371">
    <property type="component" value="Unassembled WGS sequence"/>
</dbReference>
<evidence type="ECO:0000313" key="2">
    <source>
        <dbReference type="Proteomes" id="UP000317371"/>
    </source>
</evidence>
<dbReference type="FunCoup" id="A0A540VCZ6">
    <property type="interactions" value="9"/>
</dbReference>
<organism evidence="1 2">
    <name type="scientific">Litorilinea aerophila</name>
    <dbReference type="NCBI Taxonomy" id="1204385"/>
    <lineage>
        <taxon>Bacteria</taxon>
        <taxon>Bacillati</taxon>
        <taxon>Chloroflexota</taxon>
        <taxon>Caldilineae</taxon>
        <taxon>Caldilineales</taxon>
        <taxon>Caldilineaceae</taxon>
        <taxon>Litorilinea</taxon>
    </lineage>
</organism>
<evidence type="ECO:0000313" key="1">
    <source>
        <dbReference type="EMBL" id="TQE94631.1"/>
    </source>
</evidence>
<accession>A0A540VCZ6</accession>
<comment type="caution">
    <text evidence="1">The sequence shown here is derived from an EMBL/GenBank/DDBJ whole genome shotgun (WGS) entry which is preliminary data.</text>
</comment>
<dbReference type="InterPro" id="IPR050261">
    <property type="entry name" value="FrsA_esterase"/>
</dbReference>
<dbReference type="EMBL" id="VIGC01000022">
    <property type="protein sequence ID" value="TQE94631.1"/>
    <property type="molecule type" value="Genomic_DNA"/>
</dbReference>
<dbReference type="InParanoid" id="A0A540VCZ6"/>
<dbReference type="InterPro" id="IPR029058">
    <property type="entry name" value="AB_hydrolase_fold"/>
</dbReference>
<dbReference type="Pfam" id="PF12715">
    <property type="entry name" value="Abhydrolase_7"/>
    <property type="match status" value="1"/>
</dbReference>
<evidence type="ECO:0008006" key="3">
    <source>
        <dbReference type="Google" id="ProtNLM"/>
    </source>
</evidence>
<name>A0A540VCZ6_9CHLR</name>
<protein>
    <recommendedName>
        <fullName evidence="3">Abhydrolase family protein</fullName>
    </recommendedName>
</protein>
<dbReference type="PANTHER" id="PTHR22946">
    <property type="entry name" value="DIENELACTONE HYDROLASE DOMAIN-CONTAINING PROTEIN-RELATED"/>
    <property type="match status" value="1"/>
</dbReference>
<proteinExistence type="predicted"/>
<gene>
    <name evidence="1" type="ORF">FKZ61_16245</name>
</gene>
<keyword evidence="2" id="KW-1185">Reference proteome</keyword>
<dbReference type="PANTHER" id="PTHR22946:SF8">
    <property type="entry name" value="ACETYL XYLAN ESTERASE DOMAIN-CONTAINING PROTEIN"/>
    <property type="match status" value="1"/>
</dbReference>
<dbReference type="InterPro" id="IPR025890">
    <property type="entry name" value="Abhydrolase_bac"/>
</dbReference>
<dbReference type="AlphaFoldDB" id="A0A540VCZ6"/>
<dbReference type="Gene3D" id="3.40.50.1820">
    <property type="entry name" value="alpha/beta hydrolase"/>
    <property type="match status" value="1"/>
</dbReference>
<dbReference type="SUPFAM" id="SSF53474">
    <property type="entry name" value="alpha/beta-Hydrolases"/>
    <property type="match status" value="1"/>
</dbReference>